<keyword evidence="3" id="KW-1185">Reference proteome</keyword>
<reference evidence="2 3" key="1">
    <citation type="submission" date="2016-07" db="EMBL/GenBank/DDBJ databases">
        <title>Pervasive Adenine N6-methylation of Active Genes in Fungi.</title>
        <authorList>
            <consortium name="DOE Joint Genome Institute"/>
            <person name="Mondo S.J."/>
            <person name="Dannebaum R.O."/>
            <person name="Kuo R.C."/>
            <person name="Labutti K."/>
            <person name="Haridas S."/>
            <person name="Kuo A."/>
            <person name="Salamov A."/>
            <person name="Ahrendt S.R."/>
            <person name="Lipzen A."/>
            <person name="Sullivan W."/>
            <person name="Andreopoulos W.B."/>
            <person name="Clum A."/>
            <person name="Lindquist E."/>
            <person name="Daum C."/>
            <person name="Ramamoorthy G.K."/>
            <person name="Gryganskyi A."/>
            <person name="Culley D."/>
            <person name="Magnuson J.K."/>
            <person name="James T.Y."/>
            <person name="O'Malley M.A."/>
            <person name="Stajich J.E."/>
            <person name="Spatafora J.W."/>
            <person name="Visel A."/>
            <person name="Grigoriev I.V."/>
        </authorList>
    </citation>
    <scope>NUCLEOTIDE SEQUENCE [LARGE SCALE GENOMIC DNA]</scope>
    <source>
        <strain evidence="2 3">NRRL 3301</strain>
    </source>
</reference>
<evidence type="ECO:0000256" key="1">
    <source>
        <dbReference type="SAM" id="MobiDB-lite"/>
    </source>
</evidence>
<sequence>MEQSASSSFIQASSSSAMAISSSANLSGKKEEIRSCRKSLPSILVQGTKEDDDLKVSILTTIKVTMQAATTYSQDMASMVQASMIKFMTSPEDHPHPVKATDIVPGFACRNKCILQNGYLLGSPPP</sequence>
<dbReference type="OrthoDB" id="2289268at2759"/>
<comment type="caution">
    <text evidence="2">The sequence shown here is derived from an EMBL/GenBank/DDBJ whole genome shotgun (WGS) entry which is preliminary data.</text>
</comment>
<protein>
    <submittedName>
        <fullName evidence="2">Uncharacterized protein</fullName>
    </submittedName>
</protein>
<dbReference type="Proteomes" id="UP000242146">
    <property type="component" value="Unassembled WGS sequence"/>
</dbReference>
<accession>A0A1X2GUT5</accession>
<feature type="region of interest" description="Disordered" evidence="1">
    <location>
        <begin position="1"/>
        <end position="30"/>
    </location>
</feature>
<organism evidence="2 3">
    <name type="scientific">Hesseltinella vesiculosa</name>
    <dbReference type="NCBI Taxonomy" id="101127"/>
    <lineage>
        <taxon>Eukaryota</taxon>
        <taxon>Fungi</taxon>
        <taxon>Fungi incertae sedis</taxon>
        <taxon>Mucoromycota</taxon>
        <taxon>Mucoromycotina</taxon>
        <taxon>Mucoromycetes</taxon>
        <taxon>Mucorales</taxon>
        <taxon>Cunninghamellaceae</taxon>
        <taxon>Hesseltinella</taxon>
    </lineage>
</organism>
<evidence type="ECO:0000313" key="2">
    <source>
        <dbReference type="EMBL" id="ORX61770.1"/>
    </source>
</evidence>
<feature type="compositionally biased region" description="Low complexity" evidence="1">
    <location>
        <begin position="1"/>
        <end position="24"/>
    </location>
</feature>
<evidence type="ECO:0000313" key="3">
    <source>
        <dbReference type="Proteomes" id="UP000242146"/>
    </source>
</evidence>
<name>A0A1X2GUT5_9FUNG</name>
<proteinExistence type="predicted"/>
<gene>
    <name evidence="2" type="ORF">DM01DRAFT_1332351</name>
</gene>
<dbReference type="AlphaFoldDB" id="A0A1X2GUT5"/>
<dbReference type="EMBL" id="MCGT01000003">
    <property type="protein sequence ID" value="ORX61770.1"/>
    <property type="molecule type" value="Genomic_DNA"/>
</dbReference>